<dbReference type="RefSeq" id="XP_001734699.1">
    <property type="nucleotide sequence ID" value="XM_001734647.1"/>
</dbReference>
<protein>
    <submittedName>
        <fullName evidence="2">Uncharacterized protein</fullName>
    </submittedName>
</protein>
<keyword evidence="3" id="KW-1185">Reference proteome</keyword>
<organism evidence="3">
    <name type="scientific">Entamoeba dispar (strain ATCC PRA-260 / SAW760)</name>
    <dbReference type="NCBI Taxonomy" id="370354"/>
    <lineage>
        <taxon>Eukaryota</taxon>
        <taxon>Amoebozoa</taxon>
        <taxon>Evosea</taxon>
        <taxon>Archamoebae</taxon>
        <taxon>Mastigamoebida</taxon>
        <taxon>Entamoebidae</taxon>
        <taxon>Entamoeba</taxon>
    </lineage>
</organism>
<name>B0E8I4_ENTDS</name>
<reference evidence="3" key="1">
    <citation type="submission" date="2007-12" db="EMBL/GenBank/DDBJ databases">
        <title>Annotation of Entamoeba dispar SAW760.</title>
        <authorList>
            <person name="Lorenzi H."/>
            <person name="Inman J."/>
            <person name="Schobel S."/>
            <person name="Amedeo P."/>
            <person name="Caler E."/>
        </authorList>
    </citation>
    <scope>NUCLEOTIDE SEQUENCE [LARGE SCALE GENOMIC DNA]</scope>
    <source>
        <strain evidence="3">ATCC PRA-260 / SAW760</strain>
    </source>
</reference>
<dbReference type="KEGG" id="edi:EDI_127310"/>
<feature type="chain" id="PRO_5002749516" evidence="1">
    <location>
        <begin position="17"/>
        <end position="269"/>
    </location>
</feature>
<dbReference type="eggNOG" id="ENOG502RD0R">
    <property type="taxonomic scope" value="Eukaryota"/>
</dbReference>
<dbReference type="OMA" id="CENCAFP"/>
<evidence type="ECO:0000313" key="3">
    <source>
        <dbReference type="Proteomes" id="UP000008076"/>
    </source>
</evidence>
<sequence>MFCFLLLFIVISNAKQYHMCMIMLGAPKEVPMMNYSVEYLLNAYERKPPEIVIDHFYFIKGCNHCSHPEMEIANFELQKHGINSSIEQFEPFKWIQSSNIYSFEEMYHSLWSEDQRAYRNFGHHKKDNIVTYYFHQGAQLALKEFNNTDYIMFFEDDQSIHRNSFVFLKQVFDSYGPRTLTKYATPLRATNDGYYDPNVACIWGWWGTLMSNHELKRYLTFIKFNPWTYCGDMLFCDLGKLIDQPFYLRRMARHFGRDKDIVPKDPDYY</sequence>
<keyword evidence="1" id="KW-0732">Signal</keyword>
<feature type="signal peptide" evidence="1">
    <location>
        <begin position="1"/>
        <end position="16"/>
    </location>
</feature>
<gene>
    <name evidence="2" type="ORF">EDI_127310</name>
</gene>
<dbReference type="GeneID" id="5879617"/>
<evidence type="ECO:0000256" key="1">
    <source>
        <dbReference type="SAM" id="SignalP"/>
    </source>
</evidence>
<dbReference type="EMBL" id="DS548161">
    <property type="protein sequence ID" value="EDR29165.1"/>
    <property type="molecule type" value="Genomic_DNA"/>
</dbReference>
<accession>B0E8I4</accession>
<dbReference type="VEuPathDB" id="AmoebaDB:EDI_127310"/>
<evidence type="ECO:0000313" key="2">
    <source>
        <dbReference type="EMBL" id="EDR29165.1"/>
    </source>
</evidence>
<dbReference type="Proteomes" id="UP000008076">
    <property type="component" value="Unassembled WGS sequence"/>
</dbReference>
<dbReference type="AlphaFoldDB" id="B0E8I4"/>
<proteinExistence type="predicted"/>
<dbReference type="OrthoDB" id="24536at2759"/>